<comment type="caution">
    <text evidence="2">The sequence shown here is derived from an EMBL/GenBank/DDBJ whole genome shotgun (WGS) entry which is preliminary data.</text>
</comment>
<evidence type="ECO:0000256" key="1">
    <source>
        <dbReference type="SAM" id="Phobius"/>
    </source>
</evidence>
<accession>A0A2H2ZHY7</accession>
<keyword evidence="1" id="KW-0472">Membrane</keyword>
<keyword evidence="1" id="KW-1133">Transmembrane helix</keyword>
<keyword evidence="3" id="KW-1185">Reference proteome</keyword>
<feature type="transmembrane region" description="Helical" evidence="1">
    <location>
        <begin position="460"/>
        <end position="482"/>
    </location>
</feature>
<name>A0A2H2ZHY7_TRIPA</name>
<organism evidence="2 3">
    <name type="scientific">Trichoderma parareesei</name>
    <name type="common">Filamentous fungus</name>
    <dbReference type="NCBI Taxonomy" id="858221"/>
    <lineage>
        <taxon>Eukaryota</taxon>
        <taxon>Fungi</taxon>
        <taxon>Dikarya</taxon>
        <taxon>Ascomycota</taxon>
        <taxon>Pezizomycotina</taxon>
        <taxon>Sordariomycetes</taxon>
        <taxon>Hypocreomycetidae</taxon>
        <taxon>Hypocreales</taxon>
        <taxon>Hypocreaceae</taxon>
        <taxon>Trichoderma</taxon>
    </lineage>
</organism>
<feature type="transmembrane region" description="Helical" evidence="1">
    <location>
        <begin position="409"/>
        <end position="427"/>
    </location>
</feature>
<sequence length="549" mass="61085">MEAYNGLVTFLPDSKLLLNASHLGLSELDRLPTADRIIRGTLIDSNDGHRILSHPSVLNIYANGCRDGAGGINCTKACEDHDLLFQDWQTQWNCLTLATMATYEPYPHDYSNSDTAGDTAEILEYLAVPDLAKFDAVNVFQSFHACANGSSALDGDYGNLARPPDASGAAHASMRHPPDIHAWGLELSQLCDVGYIENFKVDPDLAGPGVVLAYILAHAIVFYAWLCIRILHIASSIDWFATLTRYKGRVYSLITFQGSRLAKRIDYATSTFIVELQEAQCFFISAVQIGLLYAASQPAIAPTDQWQSFLTNRLLMRDLTIIAVLPLLLNQVTLYKLQLGSYYSLLLCTLALVMSFMSTRASVLAGLDIDAICYWTWSYRSKPCGGKSDITAFCRFRYYDGARIDQPEFLMAIAATTLGLIWFKKLWAEFAGTLWLSNCAQEVSKKRTLLLLHVIQLGRLLTSVLIFVSEVIFIGYMVLNLISLSYLLEYISGFLLAPVSWSVGQIVSVLVWAPAVSKYVYLLIFGVERSFAIRLSKAFAVIRHPDKSY</sequence>
<dbReference type="AlphaFoldDB" id="A0A2H2ZHY7"/>
<evidence type="ECO:0000313" key="3">
    <source>
        <dbReference type="Proteomes" id="UP000219286"/>
    </source>
</evidence>
<reference evidence="2 3" key="1">
    <citation type="journal article" date="2015" name="Genome Announc.">
        <title>Genome sequence and annotation of Trichoderma parareesei, the ancestor of the cellulase producer Trichoderma reesei.</title>
        <authorList>
            <person name="Yang D."/>
            <person name="Pomraning K."/>
            <person name="Kopchinskiy A."/>
            <person name="Karimi Aghcheh R."/>
            <person name="Atanasova L."/>
            <person name="Chenthamara K."/>
            <person name="Baker S.E."/>
            <person name="Zhang R."/>
            <person name="Shen Q."/>
            <person name="Freitag M."/>
            <person name="Kubicek C.P."/>
            <person name="Druzhinina I.S."/>
        </authorList>
    </citation>
    <scope>NUCLEOTIDE SEQUENCE [LARGE SCALE GENOMIC DNA]</scope>
    <source>
        <strain evidence="2 3">CBS 125925</strain>
    </source>
</reference>
<feature type="transmembrane region" description="Helical" evidence="1">
    <location>
        <begin position="205"/>
        <end position="226"/>
    </location>
</feature>
<feature type="transmembrane region" description="Helical" evidence="1">
    <location>
        <begin position="340"/>
        <end position="357"/>
    </location>
</feature>
<keyword evidence="1" id="KW-0812">Transmembrane</keyword>
<dbReference type="EMBL" id="LFMI01000741">
    <property type="protein sequence ID" value="OTA07007.1"/>
    <property type="molecule type" value="Genomic_DNA"/>
</dbReference>
<gene>
    <name evidence="2" type="ORF">A9Z42_0078140</name>
</gene>
<dbReference type="OrthoDB" id="3789824at2759"/>
<evidence type="ECO:0000313" key="2">
    <source>
        <dbReference type="EMBL" id="OTA07007.1"/>
    </source>
</evidence>
<protein>
    <submittedName>
        <fullName evidence="2">Uncharacterized protein</fullName>
    </submittedName>
</protein>
<dbReference type="Proteomes" id="UP000219286">
    <property type="component" value="Unassembled WGS sequence"/>
</dbReference>
<proteinExistence type="predicted"/>